<keyword evidence="2" id="KW-1185">Reference proteome</keyword>
<name>A0A8H7ANC2_9EURO</name>
<dbReference type="OrthoDB" id="809632at2759"/>
<evidence type="ECO:0000313" key="1">
    <source>
        <dbReference type="EMBL" id="KAF7510067.1"/>
    </source>
</evidence>
<reference evidence="1" key="1">
    <citation type="submission" date="2020-02" db="EMBL/GenBank/DDBJ databases">
        <authorList>
            <person name="Palmer J.M."/>
        </authorList>
    </citation>
    <scope>NUCLEOTIDE SEQUENCE</scope>
    <source>
        <strain evidence="1">EPUS1.4</strain>
        <tissue evidence="1">Thallus</tissue>
    </source>
</reference>
<evidence type="ECO:0000313" key="2">
    <source>
        <dbReference type="Proteomes" id="UP000606974"/>
    </source>
</evidence>
<dbReference type="InterPro" id="IPR011032">
    <property type="entry name" value="GroES-like_sf"/>
</dbReference>
<protein>
    <recommendedName>
        <fullName evidence="3">Alcohol dehydrogenase-like C-terminal domain-containing protein</fullName>
    </recommendedName>
</protein>
<organism evidence="1 2">
    <name type="scientific">Endocarpon pusillum</name>
    <dbReference type="NCBI Taxonomy" id="364733"/>
    <lineage>
        <taxon>Eukaryota</taxon>
        <taxon>Fungi</taxon>
        <taxon>Dikarya</taxon>
        <taxon>Ascomycota</taxon>
        <taxon>Pezizomycotina</taxon>
        <taxon>Eurotiomycetes</taxon>
        <taxon>Chaetothyriomycetidae</taxon>
        <taxon>Verrucariales</taxon>
        <taxon>Verrucariaceae</taxon>
        <taxon>Endocarpon</taxon>
    </lineage>
</organism>
<sequence length="72" mass="7936">MISKNLTFRGFIVGSPEMGPKYAKEHQQKLSQWLADGSFTARFSETEGIENGPQGFVGMLKGENFGKAVLKI</sequence>
<accession>A0A8H7ANC2</accession>
<comment type="caution">
    <text evidence="1">The sequence shown here is derived from an EMBL/GenBank/DDBJ whole genome shotgun (WGS) entry which is preliminary data.</text>
</comment>
<dbReference type="EMBL" id="JAACFV010000034">
    <property type="protein sequence ID" value="KAF7510067.1"/>
    <property type="molecule type" value="Genomic_DNA"/>
</dbReference>
<proteinExistence type="predicted"/>
<dbReference type="Proteomes" id="UP000606974">
    <property type="component" value="Unassembled WGS sequence"/>
</dbReference>
<dbReference type="SUPFAM" id="SSF50129">
    <property type="entry name" value="GroES-like"/>
    <property type="match status" value="1"/>
</dbReference>
<evidence type="ECO:0008006" key="3">
    <source>
        <dbReference type="Google" id="ProtNLM"/>
    </source>
</evidence>
<dbReference type="Gene3D" id="3.40.50.720">
    <property type="entry name" value="NAD(P)-binding Rossmann-like Domain"/>
    <property type="match status" value="1"/>
</dbReference>
<gene>
    <name evidence="1" type="ORF">GJ744_007171</name>
</gene>
<dbReference type="Gene3D" id="3.90.180.10">
    <property type="entry name" value="Medium-chain alcohol dehydrogenases, catalytic domain"/>
    <property type="match status" value="1"/>
</dbReference>
<dbReference type="AlphaFoldDB" id="A0A8H7ANC2"/>